<keyword evidence="1 2" id="KW-0732">Signal</keyword>
<protein>
    <recommendedName>
        <fullName evidence="5">Secretion system C-terminal sorting domain-containing protein</fullName>
    </recommendedName>
</protein>
<sequence>MKKKSILLSLARGKTLKIACLLFYGFCTAQLVTNNCDKVKISDGLAVKVNGNFSNTANAVLDINGTLNIDSNLVNNGSVTGNGILLYVSDFTNSGSFSPGNSSAGALAINGNFSNGTGVLNFKLAGTTAATQYDQLNITGNFSCSGTINVATISGFTPASNTIFELVNASSLSGTFATKNLPANWTIEYTATKALLKYNGNLANETFEKKAPIVYFKNHVLYITSEIAIQDVTIYDVNGKKLFYQTKIKNNDYSKEFHLNNGLYFVHILDENHKLSIKKVIN</sequence>
<name>A0A6V6ZCT1_9FLAO</name>
<dbReference type="NCBIfam" id="TIGR04183">
    <property type="entry name" value="Por_Secre_tail"/>
    <property type="match status" value="1"/>
</dbReference>
<dbReference type="EMBL" id="CAIJDO010000276">
    <property type="protein sequence ID" value="CAD0009601.1"/>
    <property type="molecule type" value="Genomic_DNA"/>
</dbReference>
<dbReference type="Proteomes" id="UP000556700">
    <property type="component" value="Unassembled WGS sequence"/>
</dbReference>
<evidence type="ECO:0000313" key="4">
    <source>
        <dbReference type="Proteomes" id="UP000556700"/>
    </source>
</evidence>
<keyword evidence="4" id="KW-1185">Reference proteome</keyword>
<feature type="signal peptide" evidence="2">
    <location>
        <begin position="1"/>
        <end position="29"/>
    </location>
</feature>
<proteinExistence type="predicted"/>
<gene>
    <name evidence="3" type="ORF">FLACHUCJ7_04306</name>
</gene>
<reference evidence="3 4" key="1">
    <citation type="submission" date="2020-06" db="EMBL/GenBank/DDBJ databases">
        <authorList>
            <person name="Criscuolo A."/>
        </authorList>
    </citation>
    <scope>NUCLEOTIDE SEQUENCE [LARGE SCALE GENOMIC DNA]</scope>
    <source>
        <strain evidence="4">CIP 110025</strain>
    </source>
</reference>
<dbReference type="AlphaFoldDB" id="A0A6V6ZCT1"/>
<evidence type="ECO:0000256" key="1">
    <source>
        <dbReference type="ARBA" id="ARBA00022729"/>
    </source>
</evidence>
<feature type="chain" id="PRO_5028473549" description="Secretion system C-terminal sorting domain-containing protein" evidence="2">
    <location>
        <begin position="30"/>
        <end position="282"/>
    </location>
</feature>
<evidence type="ECO:0000313" key="3">
    <source>
        <dbReference type="EMBL" id="CAD0009601.1"/>
    </source>
</evidence>
<evidence type="ECO:0008006" key="5">
    <source>
        <dbReference type="Google" id="ProtNLM"/>
    </source>
</evidence>
<dbReference type="RefSeq" id="WP_083480912.1">
    <property type="nucleotide sequence ID" value="NZ_CAIJDO010000276.1"/>
</dbReference>
<dbReference type="InterPro" id="IPR026444">
    <property type="entry name" value="Secre_tail"/>
</dbReference>
<organism evidence="3 4">
    <name type="scientific">Flavobacterium chungangense</name>
    <dbReference type="NCBI Taxonomy" id="554283"/>
    <lineage>
        <taxon>Bacteria</taxon>
        <taxon>Pseudomonadati</taxon>
        <taxon>Bacteroidota</taxon>
        <taxon>Flavobacteriia</taxon>
        <taxon>Flavobacteriales</taxon>
        <taxon>Flavobacteriaceae</taxon>
        <taxon>Flavobacterium</taxon>
    </lineage>
</organism>
<comment type="caution">
    <text evidence="3">The sequence shown here is derived from an EMBL/GenBank/DDBJ whole genome shotgun (WGS) entry which is preliminary data.</text>
</comment>
<evidence type="ECO:0000256" key="2">
    <source>
        <dbReference type="SAM" id="SignalP"/>
    </source>
</evidence>
<accession>A0A6V6ZCT1</accession>